<organism evidence="2 3">
    <name type="scientific">Saccharomonospora azurea NA-128</name>
    <dbReference type="NCBI Taxonomy" id="882081"/>
    <lineage>
        <taxon>Bacteria</taxon>
        <taxon>Bacillati</taxon>
        <taxon>Actinomycetota</taxon>
        <taxon>Actinomycetes</taxon>
        <taxon>Pseudonocardiales</taxon>
        <taxon>Pseudonocardiaceae</taxon>
        <taxon>Saccharomonospora</taxon>
    </lineage>
</organism>
<protein>
    <submittedName>
        <fullName evidence="2">Uncharacterized protein</fullName>
    </submittedName>
</protein>
<dbReference type="Proteomes" id="UP000004705">
    <property type="component" value="Chromosome"/>
</dbReference>
<dbReference type="HOGENOM" id="CLU_1234431_0_0_11"/>
<feature type="region of interest" description="Disordered" evidence="1">
    <location>
        <begin position="155"/>
        <end position="207"/>
    </location>
</feature>
<gene>
    <name evidence="2" type="ORF">SacazDRAFT_00527</name>
</gene>
<reference evidence="2 3" key="1">
    <citation type="journal article" date="2012" name="Stand. Genomic Sci.">
        <title>Genome sequence of the soil bacterium Saccharomonospora azurea type strain (NA-128(T)).</title>
        <authorList>
            <person name="Klenk H.P."/>
            <person name="Held B."/>
            <person name="Lucas S."/>
            <person name="Lapidus A."/>
            <person name="Copeland A."/>
            <person name="Hammon N."/>
            <person name="Pitluck S."/>
            <person name="Goodwin L.A."/>
            <person name="Han C."/>
            <person name="Tapia R."/>
            <person name="Brambilla E.M."/>
            <person name="Potter G."/>
            <person name="Land M."/>
            <person name="Ivanova N."/>
            <person name="Rohde M."/>
            <person name="Goker M."/>
            <person name="Detter J.C."/>
            <person name="Kyrpides N.C."/>
            <person name="Woyke T."/>
        </authorList>
    </citation>
    <scope>NUCLEOTIDE SEQUENCE [LARGE SCALE GENOMIC DNA]</scope>
    <source>
        <strain evidence="2 3">NA-128</strain>
    </source>
</reference>
<evidence type="ECO:0000313" key="3">
    <source>
        <dbReference type="Proteomes" id="UP000004705"/>
    </source>
</evidence>
<dbReference type="AlphaFoldDB" id="H8G9A0"/>
<evidence type="ECO:0000256" key="1">
    <source>
        <dbReference type="SAM" id="MobiDB-lite"/>
    </source>
</evidence>
<keyword evidence="3" id="KW-1185">Reference proteome</keyword>
<name>H8G9A0_9PSEU</name>
<feature type="compositionally biased region" description="Low complexity" evidence="1">
    <location>
        <begin position="194"/>
        <end position="207"/>
    </location>
</feature>
<accession>H8G9A0</accession>
<feature type="compositionally biased region" description="Polar residues" evidence="1">
    <location>
        <begin position="155"/>
        <end position="165"/>
    </location>
</feature>
<dbReference type="EMBL" id="CM001466">
    <property type="protein sequence ID" value="EHY87485.1"/>
    <property type="molecule type" value="Genomic_DNA"/>
</dbReference>
<evidence type="ECO:0000313" key="2">
    <source>
        <dbReference type="EMBL" id="EHY87485.1"/>
    </source>
</evidence>
<proteinExistence type="predicted"/>
<sequence>MNRPFQTWGDTVTGGQMRPLVVAGVAGGVGTSTWARVLYLATRLPVNDSGVYRGGVIDVLVSSNTAASTARLGPALAVCPRPPVLVVMHTVPGTIAESRSHLRKVQPHITARFDISHQRAWLEMANPPGTRVPPKAKDIAEALRQLPAALQQMYTGPAQASTRATASAGMPRAGSVQQSIPGRAAPAMPPRPSVPAGSPSAVPHQLR</sequence>